<dbReference type="PANTHER" id="PTHR12984:SF3">
    <property type="entry name" value="N-TERMINAL KINASE-LIKE PROTEIN"/>
    <property type="match status" value="1"/>
</dbReference>
<dbReference type="AlphaFoldDB" id="A0A835JIS4"/>
<gene>
    <name evidence="1" type="ORF">SADUNF_Sadunf13G0072000</name>
</gene>
<evidence type="ECO:0008006" key="3">
    <source>
        <dbReference type="Google" id="ProtNLM"/>
    </source>
</evidence>
<comment type="caution">
    <text evidence="1">The sequence shown here is derived from an EMBL/GenBank/DDBJ whole genome shotgun (WGS) entry which is preliminary data.</text>
</comment>
<accession>A0A835JIS4</accession>
<dbReference type="OrthoDB" id="447103at2759"/>
<dbReference type="Gene3D" id="1.25.10.10">
    <property type="entry name" value="Leucine-rich Repeat Variant"/>
    <property type="match status" value="1"/>
</dbReference>
<dbReference type="InterPro" id="IPR011989">
    <property type="entry name" value="ARM-like"/>
</dbReference>
<evidence type="ECO:0000313" key="1">
    <source>
        <dbReference type="EMBL" id="KAF9670467.1"/>
    </source>
</evidence>
<organism evidence="1 2">
    <name type="scientific">Salix dunnii</name>
    <dbReference type="NCBI Taxonomy" id="1413687"/>
    <lineage>
        <taxon>Eukaryota</taxon>
        <taxon>Viridiplantae</taxon>
        <taxon>Streptophyta</taxon>
        <taxon>Embryophyta</taxon>
        <taxon>Tracheophyta</taxon>
        <taxon>Spermatophyta</taxon>
        <taxon>Magnoliopsida</taxon>
        <taxon>eudicotyledons</taxon>
        <taxon>Gunneridae</taxon>
        <taxon>Pentapetalae</taxon>
        <taxon>rosids</taxon>
        <taxon>fabids</taxon>
        <taxon>Malpighiales</taxon>
        <taxon>Salicaceae</taxon>
        <taxon>Saliceae</taxon>
        <taxon>Salix</taxon>
    </lineage>
</organism>
<protein>
    <recommendedName>
        <fullName evidence="3">ARM repeat superfamily protein</fullName>
    </recommendedName>
</protein>
<dbReference type="Proteomes" id="UP000657918">
    <property type="component" value="Unassembled WGS sequence"/>
</dbReference>
<dbReference type="EMBL" id="JADGMS010000013">
    <property type="protein sequence ID" value="KAF9670467.1"/>
    <property type="molecule type" value="Genomic_DNA"/>
</dbReference>
<evidence type="ECO:0000313" key="2">
    <source>
        <dbReference type="Proteomes" id="UP000657918"/>
    </source>
</evidence>
<reference evidence="1 2" key="1">
    <citation type="submission" date="2020-10" db="EMBL/GenBank/DDBJ databases">
        <title>Plant Genome Project.</title>
        <authorList>
            <person name="Zhang R.-G."/>
        </authorList>
    </citation>
    <scope>NUCLEOTIDE SEQUENCE [LARGE SCALE GENOMIC DNA]</scope>
    <source>
        <strain evidence="1">FAFU-HL-1</strain>
        <tissue evidence="1">Leaf</tissue>
    </source>
</reference>
<dbReference type="InterPro" id="IPR051177">
    <property type="entry name" value="CIK-Related_Protein"/>
</dbReference>
<keyword evidence="2" id="KW-1185">Reference proteome</keyword>
<proteinExistence type="predicted"/>
<dbReference type="PANTHER" id="PTHR12984">
    <property type="entry name" value="SCY1-RELATED S/T PROTEIN KINASE-LIKE"/>
    <property type="match status" value="1"/>
</dbReference>
<name>A0A835JIS4_9ROSI</name>
<sequence length="199" mass="22524">MNDRVPYIFPCNSFLGRDEYYSWGLNRIAKVVSFSNNDCKLVHGNVCLASVVATPTLDWKLHAFNVQSKFDDEMGMQLDQCCSGASPSLIELLKMGSWLSTEEFSVKYSTVMSWRLLQHIDQYGESLSAQVVDEQCTQVYPHVAYGISDTFASLRELTLKSMLVLAPKLSQHSISGSLLKYLSKLQVYMIYLLIQLELV</sequence>